<dbReference type="PANTHER" id="PTHR43157:SF30">
    <property type="entry name" value="RETINOL DEHYDROGENASE 11-LIKE"/>
    <property type="match status" value="1"/>
</dbReference>
<dbReference type="Pfam" id="PF00106">
    <property type="entry name" value="adh_short"/>
    <property type="match status" value="1"/>
</dbReference>
<dbReference type="Proteomes" id="UP001356427">
    <property type="component" value="Unassembled WGS sequence"/>
</dbReference>
<dbReference type="AlphaFoldDB" id="A0AAN8R0J5"/>
<dbReference type="PANTHER" id="PTHR43157">
    <property type="entry name" value="PHOSPHATIDYLINOSITOL-GLYCAN BIOSYNTHESIS CLASS F PROTEIN-RELATED"/>
    <property type="match status" value="1"/>
</dbReference>
<evidence type="ECO:0000256" key="1">
    <source>
        <dbReference type="ARBA" id="ARBA00006484"/>
    </source>
</evidence>
<sequence length="549" mass="60978">MCLSVPVLPDISKFDTWKDLMKVTTRSLHGAADPLSSSPSEAADYIAAENLLLKQAQMESFPEEVKAVMSNRSIPSNSRLGPLSPEYDKDSGLLRVGSRLQRAEHLEMDAMHPIVLDPHHPLTKLLIQDFDETLLHPIPAQRGFWRNCIIDTGFCEEGRPPCSSATVQATLLLYWSGLFRTIQHKNRKPFERLSDNGTDFVGGDRELREAFKAMAPHLKEQLAEQRIPVQPTKHSSLWWNVGKRVILGLVLRSQRRGSWDPRACPVQLKGKTAIVTGANTGIGKFIALDFARRGARVIMACRSKARGSVALQEIRKRSGNADVHLRLVDTSSLASVRAFAEGVLREEKELHILVNNAGASGLPRDITSDGLEVSFATNHVGPFLLTNLLLDLLKQSAPARIVNVSSVNHWRGKVDFSHFKGKNLGYTMDSVYNHTKLHNVICTNELARRLQGTGVTANSLHPGLVMTEVMRHYNFMVRFLFNIIGIFFFKSSEEGAVSTIYCAVATETEGITGKYFDSDCSLVLPAPLARDPALAVKDFEFCERLTSKL</sequence>
<organism evidence="3 4">
    <name type="scientific">Coregonus suidteri</name>
    <dbReference type="NCBI Taxonomy" id="861788"/>
    <lineage>
        <taxon>Eukaryota</taxon>
        <taxon>Metazoa</taxon>
        <taxon>Chordata</taxon>
        <taxon>Craniata</taxon>
        <taxon>Vertebrata</taxon>
        <taxon>Euteleostomi</taxon>
        <taxon>Actinopterygii</taxon>
        <taxon>Neopterygii</taxon>
        <taxon>Teleostei</taxon>
        <taxon>Protacanthopterygii</taxon>
        <taxon>Salmoniformes</taxon>
        <taxon>Salmonidae</taxon>
        <taxon>Coregoninae</taxon>
        <taxon>Coregonus</taxon>
    </lineage>
</organism>
<comment type="caution">
    <text evidence="3">The sequence shown here is derived from an EMBL/GenBank/DDBJ whole genome shotgun (WGS) entry which is preliminary data.</text>
</comment>
<dbReference type="InterPro" id="IPR036291">
    <property type="entry name" value="NAD(P)-bd_dom_sf"/>
</dbReference>
<keyword evidence="4" id="KW-1185">Reference proteome</keyword>
<evidence type="ECO:0008006" key="5">
    <source>
        <dbReference type="Google" id="ProtNLM"/>
    </source>
</evidence>
<accession>A0AAN8R0J5</accession>
<dbReference type="InterPro" id="IPR002347">
    <property type="entry name" value="SDR_fam"/>
</dbReference>
<dbReference type="SUPFAM" id="SSF51735">
    <property type="entry name" value="NAD(P)-binding Rossmann-fold domains"/>
    <property type="match status" value="1"/>
</dbReference>
<keyword evidence="2" id="KW-0560">Oxidoreductase</keyword>
<proteinExistence type="inferred from homology"/>
<gene>
    <name evidence="3" type="ORF">J4Q44_G00107920</name>
</gene>
<protein>
    <recommendedName>
        <fullName evidence="5">Retinol dehydrogenase 11</fullName>
    </recommendedName>
</protein>
<evidence type="ECO:0000313" key="3">
    <source>
        <dbReference type="EMBL" id="KAK6319581.1"/>
    </source>
</evidence>
<evidence type="ECO:0000313" key="4">
    <source>
        <dbReference type="Proteomes" id="UP001356427"/>
    </source>
</evidence>
<comment type="similarity">
    <text evidence="1">Belongs to the short-chain dehydrogenases/reductases (SDR) family.</text>
</comment>
<dbReference type="PRINTS" id="PR00081">
    <property type="entry name" value="GDHRDH"/>
</dbReference>
<dbReference type="Gene3D" id="3.40.50.720">
    <property type="entry name" value="NAD(P)-binding Rossmann-like Domain"/>
    <property type="match status" value="1"/>
</dbReference>
<dbReference type="GO" id="GO:0016491">
    <property type="term" value="F:oxidoreductase activity"/>
    <property type="evidence" value="ECO:0007669"/>
    <property type="project" value="UniProtKB-KW"/>
</dbReference>
<reference evidence="3 4" key="1">
    <citation type="submission" date="2021-04" db="EMBL/GenBank/DDBJ databases">
        <authorList>
            <person name="De Guttry C."/>
            <person name="Zahm M."/>
            <person name="Klopp C."/>
            <person name="Cabau C."/>
            <person name="Louis A."/>
            <person name="Berthelot C."/>
            <person name="Parey E."/>
            <person name="Roest Crollius H."/>
            <person name="Montfort J."/>
            <person name="Robinson-Rechavi M."/>
            <person name="Bucao C."/>
            <person name="Bouchez O."/>
            <person name="Gislard M."/>
            <person name="Lluch J."/>
            <person name="Milhes M."/>
            <person name="Lampietro C."/>
            <person name="Lopez Roques C."/>
            <person name="Donnadieu C."/>
            <person name="Braasch I."/>
            <person name="Desvignes T."/>
            <person name="Postlethwait J."/>
            <person name="Bobe J."/>
            <person name="Wedekind C."/>
            <person name="Guiguen Y."/>
        </authorList>
    </citation>
    <scope>NUCLEOTIDE SEQUENCE [LARGE SCALE GENOMIC DNA]</scope>
    <source>
        <strain evidence="3">Cs_M1</strain>
        <tissue evidence="3">Blood</tissue>
    </source>
</reference>
<name>A0AAN8R0J5_9TELE</name>
<dbReference type="EMBL" id="JAGTTL010000008">
    <property type="protein sequence ID" value="KAK6319581.1"/>
    <property type="molecule type" value="Genomic_DNA"/>
</dbReference>
<evidence type="ECO:0000256" key="2">
    <source>
        <dbReference type="ARBA" id="ARBA00023002"/>
    </source>
</evidence>